<name>A0A0C3N3Q1_PISTI</name>
<dbReference type="Pfam" id="PF20526">
    <property type="entry name" value="DUF6741"/>
    <property type="match status" value="1"/>
</dbReference>
<gene>
    <name evidence="2" type="ORF">M404DRAFT_165219</name>
</gene>
<proteinExistence type="predicted"/>
<dbReference type="Proteomes" id="UP000054217">
    <property type="component" value="Unassembled WGS sequence"/>
</dbReference>
<evidence type="ECO:0000313" key="3">
    <source>
        <dbReference type="Proteomes" id="UP000054217"/>
    </source>
</evidence>
<feature type="domain" description="DUF6741" evidence="1">
    <location>
        <begin position="19"/>
        <end position="140"/>
    </location>
</feature>
<dbReference type="InterPro" id="IPR046629">
    <property type="entry name" value="DUF6741"/>
</dbReference>
<organism evidence="2 3">
    <name type="scientific">Pisolithus tinctorius Marx 270</name>
    <dbReference type="NCBI Taxonomy" id="870435"/>
    <lineage>
        <taxon>Eukaryota</taxon>
        <taxon>Fungi</taxon>
        <taxon>Dikarya</taxon>
        <taxon>Basidiomycota</taxon>
        <taxon>Agaricomycotina</taxon>
        <taxon>Agaricomycetes</taxon>
        <taxon>Agaricomycetidae</taxon>
        <taxon>Boletales</taxon>
        <taxon>Sclerodermatineae</taxon>
        <taxon>Pisolithaceae</taxon>
        <taxon>Pisolithus</taxon>
    </lineage>
</organism>
<reference evidence="2 3" key="1">
    <citation type="submission" date="2014-04" db="EMBL/GenBank/DDBJ databases">
        <authorList>
            <consortium name="DOE Joint Genome Institute"/>
            <person name="Kuo A."/>
            <person name="Kohler A."/>
            <person name="Costa M.D."/>
            <person name="Nagy L.G."/>
            <person name="Floudas D."/>
            <person name="Copeland A."/>
            <person name="Barry K.W."/>
            <person name="Cichocki N."/>
            <person name="Veneault-Fourrey C."/>
            <person name="LaButti K."/>
            <person name="Lindquist E.A."/>
            <person name="Lipzen A."/>
            <person name="Lundell T."/>
            <person name="Morin E."/>
            <person name="Murat C."/>
            <person name="Sun H."/>
            <person name="Tunlid A."/>
            <person name="Henrissat B."/>
            <person name="Grigoriev I.V."/>
            <person name="Hibbett D.S."/>
            <person name="Martin F."/>
            <person name="Nordberg H.P."/>
            <person name="Cantor M.N."/>
            <person name="Hua S.X."/>
        </authorList>
    </citation>
    <scope>NUCLEOTIDE SEQUENCE [LARGE SCALE GENOMIC DNA]</scope>
    <source>
        <strain evidence="2 3">Marx 270</strain>
    </source>
</reference>
<keyword evidence="3" id="KW-1185">Reference proteome</keyword>
<reference evidence="3" key="2">
    <citation type="submission" date="2015-01" db="EMBL/GenBank/DDBJ databases">
        <title>Evolutionary Origins and Diversification of the Mycorrhizal Mutualists.</title>
        <authorList>
            <consortium name="DOE Joint Genome Institute"/>
            <consortium name="Mycorrhizal Genomics Consortium"/>
            <person name="Kohler A."/>
            <person name="Kuo A."/>
            <person name="Nagy L.G."/>
            <person name="Floudas D."/>
            <person name="Copeland A."/>
            <person name="Barry K.W."/>
            <person name="Cichocki N."/>
            <person name="Veneault-Fourrey C."/>
            <person name="LaButti K."/>
            <person name="Lindquist E.A."/>
            <person name="Lipzen A."/>
            <person name="Lundell T."/>
            <person name="Morin E."/>
            <person name="Murat C."/>
            <person name="Riley R."/>
            <person name="Ohm R."/>
            <person name="Sun H."/>
            <person name="Tunlid A."/>
            <person name="Henrissat B."/>
            <person name="Grigoriev I.V."/>
            <person name="Hibbett D.S."/>
            <person name="Martin F."/>
        </authorList>
    </citation>
    <scope>NUCLEOTIDE SEQUENCE [LARGE SCALE GENOMIC DNA]</scope>
    <source>
        <strain evidence="3">Marx 270</strain>
    </source>
</reference>
<evidence type="ECO:0000259" key="1">
    <source>
        <dbReference type="Pfam" id="PF20526"/>
    </source>
</evidence>
<dbReference type="AlphaFoldDB" id="A0A0C3N3Q1"/>
<sequence length="145" mass="16230">RRGSSVSYSSVPSLFDGFSPYSRGGGGIVKFKRKGAFRSGITLGEAQANILLSGQDSYTLDDLSVDYRGKIFVHVRWPGYSPLTYEIPVDSYSGLVDLHSLVRRVARAVSHYIQANAIPIHWNQVEIQYLEEMTPGSWHLKMNVH</sequence>
<dbReference type="STRING" id="870435.A0A0C3N3Q1"/>
<dbReference type="OrthoDB" id="10268011at2759"/>
<accession>A0A0C3N3Q1</accession>
<protein>
    <recommendedName>
        <fullName evidence="1">DUF6741 domain-containing protein</fullName>
    </recommendedName>
</protein>
<dbReference type="HOGENOM" id="CLU_096906_0_0_1"/>
<dbReference type="InParanoid" id="A0A0C3N3Q1"/>
<evidence type="ECO:0000313" key="2">
    <source>
        <dbReference type="EMBL" id="KIN95669.1"/>
    </source>
</evidence>
<dbReference type="EMBL" id="KN832062">
    <property type="protein sequence ID" value="KIN95669.1"/>
    <property type="molecule type" value="Genomic_DNA"/>
</dbReference>
<feature type="non-terminal residue" evidence="2">
    <location>
        <position position="1"/>
    </location>
</feature>